<organism evidence="7 8">
    <name type="scientific">Hyphopichia burtonii NRRL Y-1933</name>
    <dbReference type="NCBI Taxonomy" id="984485"/>
    <lineage>
        <taxon>Eukaryota</taxon>
        <taxon>Fungi</taxon>
        <taxon>Dikarya</taxon>
        <taxon>Ascomycota</taxon>
        <taxon>Saccharomycotina</taxon>
        <taxon>Pichiomycetes</taxon>
        <taxon>Debaryomycetaceae</taxon>
        <taxon>Hyphopichia</taxon>
    </lineage>
</organism>
<evidence type="ECO:0000256" key="5">
    <source>
        <dbReference type="SAM" id="Phobius"/>
    </source>
</evidence>
<dbReference type="InterPro" id="IPR004342">
    <property type="entry name" value="EXS_C"/>
</dbReference>
<evidence type="ECO:0000256" key="4">
    <source>
        <dbReference type="ARBA" id="ARBA00023136"/>
    </source>
</evidence>
<dbReference type="PANTHER" id="PTHR10783">
    <property type="entry name" value="XENOTROPIC AND POLYTROPIC RETROVIRUS RECEPTOR 1-RELATED"/>
    <property type="match status" value="1"/>
</dbReference>
<dbReference type="Pfam" id="PF03124">
    <property type="entry name" value="EXS"/>
    <property type="match status" value="1"/>
</dbReference>
<feature type="domain" description="EXS" evidence="6">
    <location>
        <begin position="205"/>
        <end position="440"/>
    </location>
</feature>
<dbReference type="STRING" id="984485.A0A1E4RBN7"/>
<proteinExistence type="predicted"/>
<comment type="subcellular location">
    <subcellularLocation>
        <location evidence="1">Membrane</location>
        <topology evidence="1">Multi-pass membrane protein</topology>
    </subcellularLocation>
</comment>
<reference evidence="8" key="1">
    <citation type="submission" date="2016-05" db="EMBL/GenBank/DDBJ databases">
        <title>Comparative genomics of biotechnologically important yeasts.</title>
        <authorList>
            <consortium name="DOE Joint Genome Institute"/>
            <person name="Riley R."/>
            <person name="Haridas S."/>
            <person name="Wolfe K.H."/>
            <person name="Lopes M.R."/>
            <person name="Hittinger C.T."/>
            <person name="Goker M."/>
            <person name="Salamov A."/>
            <person name="Wisecaver J."/>
            <person name="Long T.M."/>
            <person name="Aerts A.L."/>
            <person name="Barry K."/>
            <person name="Choi C."/>
            <person name="Clum A."/>
            <person name="Coughlan A.Y."/>
            <person name="Deshpande S."/>
            <person name="Douglass A.P."/>
            <person name="Hanson S.J."/>
            <person name="Klenk H.-P."/>
            <person name="Labutti K."/>
            <person name="Lapidus A."/>
            <person name="Lindquist E."/>
            <person name="Lipzen A."/>
            <person name="Meier-Kolthoff J.P."/>
            <person name="Ohm R.A."/>
            <person name="Otillar R.P."/>
            <person name="Pangilinan J."/>
            <person name="Peng Y."/>
            <person name="Rokas A."/>
            <person name="Rosa C.A."/>
            <person name="Scheuner C."/>
            <person name="Sibirny A.A."/>
            <person name="Slot J.C."/>
            <person name="Stielow J.B."/>
            <person name="Sun H."/>
            <person name="Kurtzman C.P."/>
            <person name="Blackwell M."/>
            <person name="Grigoriev I.V."/>
            <person name="Jeffries T.W."/>
        </authorList>
    </citation>
    <scope>NUCLEOTIDE SEQUENCE [LARGE SCALE GENOMIC DNA]</scope>
    <source>
        <strain evidence="8">NRRL Y-1933</strain>
    </source>
</reference>
<dbReference type="Proteomes" id="UP000095085">
    <property type="component" value="Unassembled WGS sequence"/>
</dbReference>
<dbReference type="GO" id="GO:0005737">
    <property type="term" value="C:cytoplasm"/>
    <property type="evidence" value="ECO:0007669"/>
    <property type="project" value="TreeGrafter"/>
</dbReference>
<dbReference type="RefSeq" id="XP_020073725.1">
    <property type="nucleotide sequence ID" value="XM_020220317.1"/>
</dbReference>
<sequence length="440" mass="51808">MDEATESGIVFGNLVPLPYKVIFALQLGVFLWYLLVRYCYENQKLNILSLLNLSYSNHNYSHLDGLIQASATGEYSTANPADVKENLVLIRGIKASLKKLATINLISYLIYVLIGLKKDQNVILYPIHVMLPYITIGYGFQRLFWYSRKKETFGQYRMYTTVKRILMGGINSQTMRTNDILISDSLTSYSKVLNDLSLFVWSTFSNEVYNSKIEFIVLAIPGLIRMKQCWFEYKLTKQKQHLFNFLKYFSGLVPILINLLIKLRLLKLNPENSQDISQTQLLESLKWLNTCWYFASIVNSTYSFIWDVRMDWGFQLFELIFKSETTFIPLRPWNQLVYKNLIGYHSIIMTDFVLRFLWVFKIFIIKDQQNLTVFNHLGQFLFGNDVYSFGYTIVEILEIFRRWLWCFLKLESDWVKLQKIETINNSLPNENIEMNSFKNG</sequence>
<keyword evidence="4 5" id="KW-0472">Membrane</keyword>
<keyword evidence="2 5" id="KW-0812">Transmembrane</keyword>
<keyword evidence="3 5" id="KW-1133">Transmembrane helix</keyword>
<dbReference type="PANTHER" id="PTHR10783:SF46">
    <property type="entry name" value="PROTEIN ERD1 HOMOLOG 2"/>
    <property type="match status" value="1"/>
</dbReference>
<protein>
    <submittedName>
        <fullName evidence="7">EXS-domain-containing protein</fullName>
    </submittedName>
</protein>
<evidence type="ECO:0000313" key="8">
    <source>
        <dbReference type="Proteomes" id="UP000095085"/>
    </source>
</evidence>
<keyword evidence="8" id="KW-1185">Reference proteome</keyword>
<evidence type="ECO:0000256" key="3">
    <source>
        <dbReference type="ARBA" id="ARBA00022989"/>
    </source>
</evidence>
<evidence type="ECO:0000259" key="6">
    <source>
        <dbReference type="PROSITE" id="PS51380"/>
    </source>
</evidence>
<feature type="transmembrane region" description="Helical" evidence="5">
    <location>
        <begin position="21"/>
        <end position="40"/>
    </location>
</feature>
<dbReference type="OrthoDB" id="2159384at2759"/>
<dbReference type="EMBL" id="KV454547">
    <property type="protein sequence ID" value="ODV64658.1"/>
    <property type="molecule type" value="Genomic_DNA"/>
</dbReference>
<feature type="transmembrane region" description="Helical" evidence="5">
    <location>
        <begin position="100"/>
        <end position="116"/>
    </location>
</feature>
<dbReference type="AlphaFoldDB" id="A0A1E4RBN7"/>
<name>A0A1E4RBN7_9ASCO</name>
<accession>A0A1E4RBN7</accession>
<dbReference type="GeneID" id="30994867"/>
<evidence type="ECO:0000313" key="7">
    <source>
        <dbReference type="EMBL" id="ODV64658.1"/>
    </source>
</evidence>
<evidence type="ECO:0000256" key="2">
    <source>
        <dbReference type="ARBA" id="ARBA00022692"/>
    </source>
</evidence>
<evidence type="ECO:0000256" key="1">
    <source>
        <dbReference type="ARBA" id="ARBA00004141"/>
    </source>
</evidence>
<dbReference type="GO" id="GO:0016020">
    <property type="term" value="C:membrane"/>
    <property type="evidence" value="ECO:0007669"/>
    <property type="project" value="UniProtKB-SubCell"/>
</dbReference>
<feature type="transmembrane region" description="Helical" evidence="5">
    <location>
        <begin position="122"/>
        <end position="140"/>
    </location>
</feature>
<gene>
    <name evidence="7" type="ORF">HYPBUDRAFT_150980</name>
</gene>
<feature type="transmembrane region" description="Helical" evidence="5">
    <location>
        <begin position="242"/>
        <end position="261"/>
    </location>
</feature>
<dbReference type="PROSITE" id="PS51380">
    <property type="entry name" value="EXS"/>
    <property type="match status" value="1"/>
</dbReference>